<feature type="domain" description="Alpha/beta hydrolase fold-3" evidence="2">
    <location>
        <begin position="71"/>
        <end position="272"/>
    </location>
</feature>
<evidence type="ECO:0000256" key="1">
    <source>
        <dbReference type="ARBA" id="ARBA00022801"/>
    </source>
</evidence>
<dbReference type="AlphaFoldDB" id="A0A8J6NQI9"/>
<dbReference type="InterPro" id="IPR013094">
    <property type="entry name" value="AB_hydrolase_3"/>
</dbReference>
<name>A0A8J6NQI9_9CHLR</name>
<gene>
    <name evidence="3" type="ORF">H8E29_14880</name>
</gene>
<protein>
    <submittedName>
        <fullName evidence="3">Alpha/beta hydrolase</fullName>
    </submittedName>
</protein>
<comment type="caution">
    <text evidence="3">The sequence shown here is derived from an EMBL/GenBank/DDBJ whole genome shotgun (WGS) entry which is preliminary data.</text>
</comment>
<dbReference type="InterPro" id="IPR050300">
    <property type="entry name" value="GDXG_lipolytic_enzyme"/>
</dbReference>
<dbReference type="PANTHER" id="PTHR48081">
    <property type="entry name" value="AB HYDROLASE SUPERFAMILY PROTEIN C4A8.06C"/>
    <property type="match status" value="1"/>
</dbReference>
<accession>A0A8J6NQI9</accession>
<dbReference type="SUPFAM" id="SSF53474">
    <property type="entry name" value="alpha/beta-Hydrolases"/>
    <property type="match status" value="1"/>
</dbReference>
<organism evidence="3 4">
    <name type="scientific">Candidatus Desulfolinea nitratireducens</name>
    <dbReference type="NCBI Taxonomy" id="2841698"/>
    <lineage>
        <taxon>Bacteria</taxon>
        <taxon>Bacillati</taxon>
        <taxon>Chloroflexota</taxon>
        <taxon>Anaerolineae</taxon>
        <taxon>Anaerolineales</taxon>
        <taxon>Anaerolineales incertae sedis</taxon>
        <taxon>Candidatus Desulfolinea</taxon>
    </lineage>
</organism>
<dbReference type="PANTHER" id="PTHR48081:SF8">
    <property type="entry name" value="ALPHA_BETA HYDROLASE FOLD-3 DOMAIN-CONTAINING PROTEIN-RELATED"/>
    <property type="match status" value="1"/>
</dbReference>
<dbReference type="Proteomes" id="UP000614469">
    <property type="component" value="Unassembled WGS sequence"/>
</dbReference>
<sequence>MLTKLRNSIFRTLLKLIFKKYGPIEESRANSERSAKWMGKLPASITVEKVNSNGLNAEWIYNLDSDPEKVILYLHGGGYVIGNIALYRLLSATLSQKTKARVFLPEYRLAPEHPYPAAVDDAVAAYRWLLGEGFRAENIIIAGDSAGGGLSLAATLSLRAEGQPLPAGVICLSPWTDLSLSGESHQSKAKAEAMLLKESLRLWASSYAVEADLRNPLISPVFADFAGFPPLLIQVGSEEILLDDSVLLAENAKSADVDMTLTIYEGMWHVWQTLGFLPESRAAIEEIGAFVKRIER</sequence>
<reference evidence="3 4" key="1">
    <citation type="submission" date="2020-08" db="EMBL/GenBank/DDBJ databases">
        <title>Bridging the membrane lipid divide: bacteria of the FCB group superphylum have the potential to synthesize archaeal ether lipids.</title>
        <authorList>
            <person name="Villanueva L."/>
            <person name="Von Meijenfeldt F.A.B."/>
            <person name="Westbye A.B."/>
            <person name="Yadav S."/>
            <person name="Hopmans E.C."/>
            <person name="Dutilh B.E."/>
            <person name="Sinninghe Damste J.S."/>
        </authorList>
    </citation>
    <scope>NUCLEOTIDE SEQUENCE [LARGE SCALE GENOMIC DNA]</scope>
    <source>
        <strain evidence="3">NIOZ-UU36</strain>
    </source>
</reference>
<evidence type="ECO:0000259" key="2">
    <source>
        <dbReference type="Pfam" id="PF07859"/>
    </source>
</evidence>
<dbReference type="EMBL" id="JACNJN010000170">
    <property type="protein sequence ID" value="MBC8336544.1"/>
    <property type="molecule type" value="Genomic_DNA"/>
</dbReference>
<dbReference type="Gene3D" id="3.40.50.1820">
    <property type="entry name" value="alpha/beta hydrolase"/>
    <property type="match status" value="1"/>
</dbReference>
<dbReference type="GO" id="GO:0016787">
    <property type="term" value="F:hydrolase activity"/>
    <property type="evidence" value="ECO:0007669"/>
    <property type="project" value="UniProtKB-KW"/>
</dbReference>
<keyword evidence="1 3" id="KW-0378">Hydrolase</keyword>
<evidence type="ECO:0000313" key="3">
    <source>
        <dbReference type="EMBL" id="MBC8336544.1"/>
    </source>
</evidence>
<dbReference type="InterPro" id="IPR029058">
    <property type="entry name" value="AB_hydrolase_fold"/>
</dbReference>
<proteinExistence type="predicted"/>
<evidence type="ECO:0000313" key="4">
    <source>
        <dbReference type="Proteomes" id="UP000614469"/>
    </source>
</evidence>
<dbReference type="Pfam" id="PF07859">
    <property type="entry name" value="Abhydrolase_3"/>
    <property type="match status" value="1"/>
</dbReference>